<comment type="caution">
    <text evidence="1">The sequence shown here is derived from an EMBL/GenBank/DDBJ whole genome shotgun (WGS) entry which is preliminary data.</text>
</comment>
<reference evidence="1 2" key="1">
    <citation type="submission" date="2016-01" db="EMBL/GenBank/DDBJ databases">
        <title>Mycobacterium immunogenum strain CD11_6 genome sequencing and assembly.</title>
        <authorList>
            <person name="Kaur G."/>
            <person name="Nair G.R."/>
            <person name="Mayilraj S."/>
        </authorList>
    </citation>
    <scope>NUCLEOTIDE SEQUENCE [LARGE SCALE GENOMIC DNA]</scope>
    <source>
        <strain evidence="1 2">CD11-6</strain>
    </source>
</reference>
<gene>
    <name evidence="1" type="ORF">AWB85_25270</name>
</gene>
<evidence type="ECO:0000313" key="1">
    <source>
        <dbReference type="EMBL" id="OAT68432.1"/>
    </source>
</evidence>
<dbReference type="AlphaFoldDB" id="A0A179VB80"/>
<accession>A0A179VB80</accession>
<organism evidence="1 2">
    <name type="scientific">Mycobacteroides immunogenum</name>
    <dbReference type="NCBI Taxonomy" id="83262"/>
    <lineage>
        <taxon>Bacteria</taxon>
        <taxon>Bacillati</taxon>
        <taxon>Actinomycetota</taxon>
        <taxon>Actinomycetes</taxon>
        <taxon>Mycobacteriales</taxon>
        <taxon>Mycobacteriaceae</taxon>
        <taxon>Mycobacteroides</taxon>
    </lineage>
</organism>
<dbReference type="EMBL" id="LQYE01000019">
    <property type="protein sequence ID" value="OAT68432.1"/>
    <property type="molecule type" value="Genomic_DNA"/>
</dbReference>
<sequence length="543" mass="54242">MSTGPLGLWPAGITSVEAFGTPRITYPQDIAPTGVSSAETFGAVAVGQTLNASGIPSPESFGIPTMQLGSVVIAPAGVASEEAFGTYVLGRSVAPLDIPSAEAAGRPVVGRGIGVPGIAGAEAFGSQMVARGAVGIASNGIPSAEAFGAAVITQPASVVYSTVGIGAETTATATQCTINPAAGDDVLVFFSQGGGDAVSATYGASNLPMTSVGQALSNGVLIAAYLIRGVTAGNATITINKTGSRWGQAVAVSYAGAQGYDPATQLVGNGATFSQTVSVPLNGRTVHAFTPGETSTTLSGLTGGVSRYLDNVGFLTQSVRDTDVAGTFTGTLSASRDWAILSVALRAIAPTGVRAKYNVCTPSVLSTTTTAEIVAASGDYIYAVVAQDRPGDPSTVTCAGTAMTLIDTAPWSSPFGASYIKIYRSSVAMTSAGVKTLSLTSTGNGWCRIFGMAASGVSNPSGTVTKTSGTSSQPVQAATCSGNQMILQVFATSTMPTGTSGGTCLSVTTIGQIFLSVNVAHEPTTFKLANTAVNWGAMALVLS</sequence>
<protein>
    <submittedName>
        <fullName evidence="1">Uncharacterized protein</fullName>
    </submittedName>
</protein>
<name>A0A179VB80_9MYCO</name>
<evidence type="ECO:0000313" key="2">
    <source>
        <dbReference type="Proteomes" id="UP000186919"/>
    </source>
</evidence>
<proteinExistence type="predicted"/>
<dbReference type="Proteomes" id="UP000186919">
    <property type="component" value="Unassembled WGS sequence"/>
</dbReference>